<evidence type="ECO:0000313" key="2">
    <source>
        <dbReference type="EMBL" id="KER36917.1"/>
    </source>
</evidence>
<dbReference type="AlphaFoldDB" id="A0A8E0WT44"/>
<sequence>MRKGGLPHGRTVRVAAASAMAHVPHPLAKGAKALSRQALMARRSFEKGTTNRAPDDRHKAGMYPRWKRLTVRP</sequence>
<protein>
    <submittedName>
        <fullName evidence="2">Uncharacterized protein</fullName>
    </submittedName>
</protein>
<comment type="caution">
    <text evidence="2">The sequence shown here is derived from an EMBL/GenBank/DDBJ whole genome shotgun (WGS) entry which is preliminary data.</text>
</comment>
<reference evidence="2 3" key="1">
    <citation type="submission" date="2014-05" db="EMBL/GenBank/DDBJ databases">
        <title>Genome Announcement of Sphingobium lucknowense F2.</title>
        <authorList>
            <person name="Lal R."/>
            <person name="Negi V."/>
            <person name="Lata P."/>
            <person name="Sangwan N."/>
            <person name="Gupta S.K."/>
            <person name="Rao D.L.N."/>
            <person name="Das S."/>
        </authorList>
    </citation>
    <scope>NUCLEOTIDE SEQUENCE [LARGE SCALE GENOMIC DNA]</scope>
    <source>
        <strain evidence="2 3">F2</strain>
    </source>
</reference>
<feature type="region of interest" description="Disordered" evidence="1">
    <location>
        <begin position="43"/>
        <end position="73"/>
    </location>
</feature>
<gene>
    <name evidence="2" type="ORF">AL00_08125</name>
</gene>
<evidence type="ECO:0000256" key="1">
    <source>
        <dbReference type="SAM" id="MobiDB-lite"/>
    </source>
</evidence>
<name>A0A8E0WT44_9SPHN</name>
<dbReference type="Proteomes" id="UP000028135">
    <property type="component" value="Unassembled WGS sequence"/>
</dbReference>
<accession>A0A8E0WT44</accession>
<dbReference type="EMBL" id="JANF02000041">
    <property type="protein sequence ID" value="KER36917.1"/>
    <property type="molecule type" value="Genomic_DNA"/>
</dbReference>
<evidence type="ECO:0000313" key="3">
    <source>
        <dbReference type="Proteomes" id="UP000028135"/>
    </source>
</evidence>
<organism evidence="2 3">
    <name type="scientific">Sphingobium indicum F2</name>
    <dbReference type="NCBI Taxonomy" id="1450518"/>
    <lineage>
        <taxon>Bacteria</taxon>
        <taxon>Pseudomonadati</taxon>
        <taxon>Pseudomonadota</taxon>
        <taxon>Alphaproteobacteria</taxon>
        <taxon>Sphingomonadales</taxon>
        <taxon>Sphingomonadaceae</taxon>
        <taxon>Sphingobium</taxon>
    </lineage>
</organism>
<proteinExistence type="predicted"/>